<sequence length="293" mass="31536">MSESPVVNGVFRHDNNTPPAQTSVLDLFSLKGKTAVVTGAASGIGLNVAHALAEAGANVAIWYNKNTKAITEAANLEAKYGVKCRAYQINTRESKRVEELLGVCVRDFNGRLDVFVANSGIPWTQGPMIDAPLGHYSDVTQTDLDGTFYCARAAGSHWRRQKEEGTDIFGNPLQGFTYGSFVATASMSGHVVNIPQLQAAYNAAKAGVIHLCKSLAVEWVRFARANTVSPGYIVTDISTFVPDETKNIWKDKIPMGREGLPHELKGAYLYLASDASSYTTGADLVVDGGYTLP</sequence>
<dbReference type="FunFam" id="3.40.50.720:FF:000090">
    <property type="entry name" value="NADP-dependent mannitol dehydrogenase"/>
    <property type="match status" value="1"/>
</dbReference>
<evidence type="ECO:0000313" key="4">
    <source>
        <dbReference type="EMBL" id="KAB8079725.1"/>
    </source>
</evidence>
<evidence type="ECO:0000256" key="2">
    <source>
        <dbReference type="ARBA" id="ARBA00022857"/>
    </source>
</evidence>
<organism evidence="4 5">
    <name type="scientific">Aspergillus leporis</name>
    <dbReference type="NCBI Taxonomy" id="41062"/>
    <lineage>
        <taxon>Eukaryota</taxon>
        <taxon>Fungi</taxon>
        <taxon>Dikarya</taxon>
        <taxon>Ascomycota</taxon>
        <taxon>Pezizomycotina</taxon>
        <taxon>Eurotiomycetes</taxon>
        <taxon>Eurotiomycetidae</taxon>
        <taxon>Eurotiales</taxon>
        <taxon>Aspergillaceae</taxon>
        <taxon>Aspergillus</taxon>
        <taxon>Aspergillus subgen. Circumdati</taxon>
    </lineage>
</organism>
<evidence type="ECO:0000256" key="1">
    <source>
        <dbReference type="ARBA" id="ARBA00006484"/>
    </source>
</evidence>
<dbReference type="GO" id="GO:0019594">
    <property type="term" value="P:mannitol metabolic process"/>
    <property type="evidence" value="ECO:0007669"/>
    <property type="project" value="UniProtKB-ARBA"/>
</dbReference>
<evidence type="ECO:0000313" key="5">
    <source>
        <dbReference type="Proteomes" id="UP000326565"/>
    </source>
</evidence>
<dbReference type="GO" id="GO:0044550">
    <property type="term" value="P:secondary metabolite biosynthetic process"/>
    <property type="evidence" value="ECO:0007669"/>
    <property type="project" value="UniProtKB-ARBA"/>
</dbReference>
<dbReference type="Proteomes" id="UP000326565">
    <property type="component" value="Unassembled WGS sequence"/>
</dbReference>
<keyword evidence="5" id="KW-1185">Reference proteome</keyword>
<name>A0A5N5XHK0_9EURO</name>
<dbReference type="PROSITE" id="PS00061">
    <property type="entry name" value="ADH_SHORT"/>
    <property type="match status" value="1"/>
</dbReference>
<dbReference type="Pfam" id="PF13561">
    <property type="entry name" value="adh_short_C2"/>
    <property type="match status" value="1"/>
</dbReference>
<dbReference type="InterPro" id="IPR002347">
    <property type="entry name" value="SDR_fam"/>
</dbReference>
<accession>A0A5N5XHK0</accession>
<dbReference type="GO" id="GO:0050085">
    <property type="term" value="F:mannitol 2-dehydrogenase (NADP+) activity"/>
    <property type="evidence" value="ECO:0007669"/>
    <property type="project" value="UniProtKB-ARBA"/>
</dbReference>
<dbReference type="PANTHER" id="PTHR43008:SF13">
    <property type="entry name" value="L-XYLULOSE REDUCTASE-RELATED"/>
    <property type="match status" value="1"/>
</dbReference>
<dbReference type="PANTHER" id="PTHR43008">
    <property type="entry name" value="BENZIL REDUCTASE"/>
    <property type="match status" value="1"/>
</dbReference>
<protein>
    <recommendedName>
        <fullName evidence="6">L-xylulose reductase</fullName>
    </recommendedName>
</protein>
<proteinExistence type="inferred from homology"/>
<keyword evidence="3" id="KW-0560">Oxidoreductase</keyword>
<dbReference type="InterPro" id="IPR020904">
    <property type="entry name" value="Sc_DH/Rdtase_CS"/>
</dbReference>
<dbReference type="Gene3D" id="3.40.50.720">
    <property type="entry name" value="NAD(P)-binding Rossmann-like Domain"/>
    <property type="match status" value="1"/>
</dbReference>
<reference evidence="4 5" key="1">
    <citation type="submission" date="2019-04" db="EMBL/GenBank/DDBJ databases">
        <title>Friends and foes A comparative genomics study of 23 Aspergillus species from section Flavi.</title>
        <authorList>
            <consortium name="DOE Joint Genome Institute"/>
            <person name="Kjaerbolling I."/>
            <person name="Vesth T."/>
            <person name="Frisvad J.C."/>
            <person name="Nybo J.L."/>
            <person name="Theobald S."/>
            <person name="Kildgaard S."/>
            <person name="Isbrandt T."/>
            <person name="Kuo A."/>
            <person name="Sato A."/>
            <person name="Lyhne E.K."/>
            <person name="Kogle M.E."/>
            <person name="Wiebenga A."/>
            <person name="Kun R.S."/>
            <person name="Lubbers R.J."/>
            <person name="Makela M.R."/>
            <person name="Barry K."/>
            <person name="Chovatia M."/>
            <person name="Clum A."/>
            <person name="Daum C."/>
            <person name="Haridas S."/>
            <person name="He G."/>
            <person name="LaButti K."/>
            <person name="Lipzen A."/>
            <person name="Mondo S."/>
            <person name="Riley R."/>
            <person name="Salamov A."/>
            <person name="Simmons B.A."/>
            <person name="Magnuson J.K."/>
            <person name="Henrissat B."/>
            <person name="Mortensen U.H."/>
            <person name="Larsen T.O."/>
            <person name="Devries R.P."/>
            <person name="Grigoriev I.V."/>
            <person name="Machida M."/>
            <person name="Baker S.E."/>
            <person name="Andersen M.R."/>
        </authorList>
    </citation>
    <scope>NUCLEOTIDE SEQUENCE [LARGE SCALE GENOMIC DNA]</scope>
    <source>
        <strain evidence="4 5">CBS 151.66</strain>
    </source>
</reference>
<evidence type="ECO:0008006" key="6">
    <source>
        <dbReference type="Google" id="ProtNLM"/>
    </source>
</evidence>
<dbReference type="PRINTS" id="PR00080">
    <property type="entry name" value="SDRFAMILY"/>
</dbReference>
<comment type="similarity">
    <text evidence="1">Belongs to the short-chain dehydrogenases/reductases (SDR) family.</text>
</comment>
<evidence type="ECO:0000256" key="3">
    <source>
        <dbReference type="ARBA" id="ARBA00023002"/>
    </source>
</evidence>
<dbReference type="EMBL" id="ML732149">
    <property type="protein sequence ID" value="KAB8079725.1"/>
    <property type="molecule type" value="Genomic_DNA"/>
</dbReference>
<dbReference type="InterPro" id="IPR036291">
    <property type="entry name" value="NAD(P)-bd_dom_sf"/>
</dbReference>
<dbReference type="PRINTS" id="PR00081">
    <property type="entry name" value="GDHRDH"/>
</dbReference>
<dbReference type="OrthoDB" id="1888931at2759"/>
<dbReference type="AlphaFoldDB" id="A0A5N5XHK0"/>
<keyword evidence="2" id="KW-0521">NADP</keyword>
<gene>
    <name evidence="4" type="ORF">BDV29DRAFT_164247</name>
</gene>
<dbReference type="GO" id="GO:0050664">
    <property type="term" value="F:oxidoreductase activity, acting on NAD(P)H, oxygen as acceptor"/>
    <property type="evidence" value="ECO:0007669"/>
    <property type="project" value="TreeGrafter"/>
</dbReference>
<dbReference type="SUPFAM" id="SSF51735">
    <property type="entry name" value="NAD(P)-binding Rossmann-fold domains"/>
    <property type="match status" value="1"/>
</dbReference>